<organism evidence="5 6">
    <name type="scientific">Kineococcus glutinatus</name>
    <dbReference type="NCBI Taxonomy" id="1070872"/>
    <lineage>
        <taxon>Bacteria</taxon>
        <taxon>Bacillati</taxon>
        <taxon>Actinomycetota</taxon>
        <taxon>Actinomycetes</taxon>
        <taxon>Kineosporiales</taxon>
        <taxon>Kineosporiaceae</taxon>
        <taxon>Kineococcus</taxon>
    </lineage>
</organism>
<dbReference type="RefSeq" id="WP_345710565.1">
    <property type="nucleotide sequence ID" value="NZ_BAABIL010000032.1"/>
</dbReference>
<sequence>MIRVEALTKVYGSGPSAVTVLDGVDFAVERGEVFAVVGASGAGKSTLAHCLNLLERPTSGSVTVNGVELSRLRERDLRAARRAIGTVFQSSSLLSRSTAAENVALPLDYLGVTPAERDARVAELLERVGLSHRADHHPFQLSGGQRQRVGIARALALRPSVLLADEATSGLDPESTRSVLSLLRELRDDLGLSIVLITHEMDAVRETADRVGHLQAGRLVESGPVAALLRDPASALGRALQPLRPHAAPAPGERVWTVTYASGAVPADWLLRLSEQLRARVSLLGASVEGSGGTGTGWAVVGLPAGAEEVLDALAGLGLHGAPQARPPQQPARSASGAAALAGGAR</sequence>
<evidence type="ECO:0000256" key="3">
    <source>
        <dbReference type="SAM" id="MobiDB-lite"/>
    </source>
</evidence>
<dbReference type="PROSITE" id="PS00211">
    <property type="entry name" value="ABC_TRANSPORTER_1"/>
    <property type="match status" value="1"/>
</dbReference>
<dbReference type="GO" id="GO:0005524">
    <property type="term" value="F:ATP binding"/>
    <property type="evidence" value="ECO:0007669"/>
    <property type="project" value="UniProtKB-KW"/>
</dbReference>
<evidence type="ECO:0000259" key="4">
    <source>
        <dbReference type="PROSITE" id="PS50893"/>
    </source>
</evidence>
<dbReference type="PROSITE" id="PS50893">
    <property type="entry name" value="ABC_TRANSPORTER_2"/>
    <property type="match status" value="1"/>
</dbReference>
<dbReference type="InterPro" id="IPR003593">
    <property type="entry name" value="AAA+_ATPase"/>
</dbReference>
<name>A0ABP9H7M9_9ACTN</name>
<dbReference type="InterPro" id="IPR017871">
    <property type="entry name" value="ABC_transporter-like_CS"/>
</dbReference>
<reference evidence="6" key="1">
    <citation type="journal article" date="2019" name="Int. J. Syst. Evol. Microbiol.">
        <title>The Global Catalogue of Microorganisms (GCM) 10K type strain sequencing project: providing services to taxonomists for standard genome sequencing and annotation.</title>
        <authorList>
            <consortium name="The Broad Institute Genomics Platform"/>
            <consortium name="The Broad Institute Genome Sequencing Center for Infectious Disease"/>
            <person name="Wu L."/>
            <person name="Ma J."/>
        </authorList>
    </citation>
    <scope>NUCLEOTIDE SEQUENCE [LARGE SCALE GENOMIC DNA]</scope>
    <source>
        <strain evidence="6">JCM 18126</strain>
    </source>
</reference>
<dbReference type="InterPro" id="IPR003439">
    <property type="entry name" value="ABC_transporter-like_ATP-bd"/>
</dbReference>
<dbReference type="EMBL" id="BAABIL010000032">
    <property type="protein sequence ID" value="GAA4963217.1"/>
    <property type="molecule type" value="Genomic_DNA"/>
</dbReference>
<proteinExistence type="predicted"/>
<dbReference type="SMART" id="SM00382">
    <property type="entry name" value="AAA"/>
    <property type="match status" value="1"/>
</dbReference>
<dbReference type="PANTHER" id="PTHR24220">
    <property type="entry name" value="IMPORT ATP-BINDING PROTEIN"/>
    <property type="match status" value="1"/>
</dbReference>
<dbReference type="Proteomes" id="UP001501195">
    <property type="component" value="Unassembled WGS sequence"/>
</dbReference>
<keyword evidence="2 5" id="KW-0067">ATP-binding</keyword>
<dbReference type="Gene3D" id="3.40.50.300">
    <property type="entry name" value="P-loop containing nucleotide triphosphate hydrolases"/>
    <property type="match status" value="1"/>
</dbReference>
<dbReference type="Pfam" id="PF00005">
    <property type="entry name" value="ABC_tran"/>
    <property type="match status" value="1"/>
</dbReference>
<dbReference type="InterPro" id="IPR015854">
    <property type="entry name" value="ABC_transpr_LolD-like"/>
</dbReference>
<keyword evidence="6" id="KW-1185">Reference proteome</keyword>
<accession>A0ABP9H7M9</accession>
<evidence type="ECO:0000256" key="2">
    <source>
        <dbReference type="ARBA" id="ARBA00022840"/>
    </source>
</evidence>
<gene>
    <name evidence="5" type="ORF">GCM10023225_03220</name>
</gene>
<feature type="region of interest" description="Disordered" evidence="3">
    <location>
        <begin position="321"/>
        <end position="346"/>
    </location>
</feature>
<protein>
    <submittedName>
        <fullName evidence="5">ATP-binding cassette domain-containing protein</fullName>
    </submittedName>
</protein>
<feature type="domain" description="ABC transporter" evidence="4">
    <location>
        <begin position="2"/>
        <end position="241"/>
    </location>
</feature>
<comment type="caution">
    <text evidence="5">The sequence shown here is derived from an EMBL/GenBank/DDBJ whole genome shotgun (WGS) entry which is preliminary data.</text>
</comment>
<dbReference type="PANTHER" id="PTHR24220:SF659">
    <property type="entry name" value="TRANSPORTER, PUTATIVE-RELATED"/>
    <property type="match status" value="1"/>
</dbReference>
<dbReference type="InterPro" id="IPR027417">
    <property type="entry name" value="P-loop_NTPase"/>
</dbReference>
<dbReference type="SUPFAM" id="SSF52540">
    <property type="entry name" value="P-loop containing nucleoside triphosphate hydrolases"/>
    <property type="match status" value="1"/>
</dbReference>
<evidence type="ECO:0000313" key="6">
    <source>
        <dbReference type="Proteomes" id="UP001501195"/>
    </source>
</evidence>
<feature type="compositionally biased region" description="Low complexity" evidence="3">
    <location>
        <begin position="331"/>
        <end position="346"/>
    </location>
</feature>
<keyword evidence="1" id="KW-0547">Nucleotide-binding</keyword>
<evidence type="ECO:0000313" key="5">
    <source>
        <dbReference type="EMBL" id="GAA4963217.1"/>
    </source>
</evidence>
<evidence type="ECO:0000256" key="1">
    <source>
        <dbReference type="ARBA" id="ARBA00022741"/>
    </source>
</evidence>